<name>A0A4R2R9F9_9FIRM</name>
<accession>A0A4R2R9F9</accession>
<evidence type="ECO:0000313" key="5">
    <source>
        <dbReference type="Proteomes" id="UP000294813"/>
    </source>
</evidence>
<sequence>MDTYKHIKDLHIKERQSIRKIAKISGLSRQTIRKILYGSVEETTRYKRKTPAPSPLKDQYAPILREWLLENQNAPAKQRYTASRLYERLTEEHGFTGGESTVRRWVREIKQELNLERIEAFIPLEHDPVGNAQCDWTPATIRINGEDVNGEVFLLRFSHSRAFYVRFYPHQRQEAFLDAHEHSFAFFGGVPPRILYDNLKTAVKRVLVGRQRDEQDVFIKFRAHHGFDSDFCNPAKGNEKGGVEGLARYVKWHLFTPVPDFPSIDALNAWLEERCRLLNSRPRGKEKVSFMERFETERDALLALSSHTFDCCARKEVKVNRFCLVQFDRNQYSVPVEYTGRVVTVKGYVHEIRIYHQQTLIATHTRCYTHGQQRFEIQHYLKLLERKPRAVSQAKPVRQAKLPEPFANYHAAVRRMEPEQGDRDFVHILLLLRRYPIHRIADALTEAMRQSTLSPHDVERLADELEKTSSMIPAPKISTAPPTEKRSTPQVAPTQLNRYAQLAQGTVSA</sequence>
<gene>
    <name evidence="4" type="ORF">EDD73_1601</name>
</gene>
<organism evidence="4 5">
    <name type="scientific">Heliophilum fasciatum</name>
    <dbReference type="NCBI Taxonomy" id="35700"/>
    <lineage>
        <taxon>Bacteria</taxon>
        <taxon>Bacillati</taxon>
        <taxon>Bacillota</taxon>
        <taxon>Clostridia</taxon>
        <taxon>Eubacteriales</taxon>
        <taxon>Heliobacteriaceae</taxon>
        <taxon>Heliophilum</taxon>
    </lineage>
</organism>
<dbReference type="PANTHER" id="PTHR35004">
    <property type="entry name" value="TRANSPOSASE RV3428C-RELATED"/>
    <property type="match status" value="1"/>
</dbReference>
<feature type="domain" description="Integrase catalytic" evidence="3">
    <location>
        <begin position="124"/>
        <end position="301"/>
    </location>
</feature>
<proteinExistence type="inferred from homology"/>
<dbReference type="EMBL" id="SLXT01000060">
    <property type="protein sequence ID" value="TCP58587.1"/>
    <property type="molecule type" value="Genomic_DNA"/>
</dbReference>
<dbReference type="RefSeq" id="WP_165876555.1">
    <property type="nucleotide sequence ID" value="NZ_JAOQNU010000062.1"/>
</dbReference>
<dbReference type="PROSITE" id="PS50994">
    <property type="entry name" value="INTEGRASE"/>
    <property type="match status" value="1"/>
</dbReference>
<dbReference type="GO" id="GO:0015074">
    <property type="term" value="P:DNA integration"/>
    <property type="evidence" value="ECO:0007669"/>
    <property type="project" value="InterPro"/>
</dbReference>
<dbReference type="AlphaFoldDB" id="A0A4R2R9F9"/>
<protein>
    <submittedName>
        <fullName evidence="4">Transposase</fullName>
    </submittedName>
</protein>
<dbReference type="SUPFAM" id="SSF53098">
    <property type="entry name" value="Ribonuclease H-like"/>
    <property type="match status" value="1"/>
</dbReference>
<evidence type="ECO:0000256" key="2">
    <source>
        <dbReference type="SAM" id="MobiDB-lite"/>
    </source>
</evidence>
<dbReference type="SUPFAM" id="SSF46689">
    <property type="entry name" value="Homeodomain-like"/>
    <property type="match status" value="1"/>
</dbReference>
<dbReference type="InterPro" id="IPR001584">
    <property type="entry name" value="Integrase_cat-core"/>
</dbReference>
<comment type="caution">
    <text evidence="4">The sequence shown here is derived from an EMBL/GenBank/DDBJ whole genome shotgun (WGS) entry which is preliminary data.</text>
</comment>
<dbReference type="Pfam" id="PF22483">
    <property type="entry name" value="Mu-transpos_C_2"/>
    <property type="match status" value="1"/>
</dbReference>
<dbReference type="GO" id="GO:0003676">
    <property type="term" value="F:nucleic acid binding"/>
    <property type="evidence" value="ECO:0007669"/>
    <property type="project" value="InterPro"/>
</dbReference>
<dbReference type="InterPro" id="IPR036397">
    <property type="entry name" value="RNaseH_sf"/>
</dbReference>
<feature type="compositionally biased region" description="Polar residues" evidence="2">
    <location>
        <begin position="488"/>
        <end position="509"/>
    </location>
</feature>
<keyword evidence="5" id="KW-1185">Reference proteome</keyword>
<dbReference type="InterPro" id="IPR054353">
    <property type="entry name" value="IstA-like_C"/>
</dbReference>
<dbReference type="InterPro" id="IPR012337">
    <property type="entry name" value="RNaseH-like_sf"/>
</dbReference>
<dbReference type="Gene3D" id="3.30.420.10">
    <property type="entry name" value="Ribonuclease H-like superfamily/Ribonuclease H"/>
    <property type="match status" value="1"/>
</dbReference>
<evidence type="ECO:0000256" key="1">
    <source>
        <dbReference type="ARBA" id="ARBA00009277"/>
    </source>
</evidence>
<dbReference type="NCBIfam" id="NF033546">
    <property type="entry name" value="transpos_IS21"/>
    <property type="match status" value="1"/>
</dbReference>
<evidence type="ECO:0000313" key="4">
    <source>
        <dbReference type="EMBL" id="TCP58587.1"/>
    </source>
</evidence>
<dbReference type="InterPro" id="IPR009057">
    <property type="entry name" value="Homeodomain-like_sf"/>
</dbReference>
<evidence type="ECO:0000259" key="3">
    <source>
        <dbReference type="PROSITE" id="PS50994"/>
    </source>
</evidence>
<dbReference type="PANTHER" id="PTHR35004:SF7">
    <property type="entry name" value="INTEGRASE PROTEIN"/>
    <property type="match status" value="1"/>
</dbReference>
<feature type="region of interest" description="Disordered" evidence="2">
    <location>
        <begin position="465"/>
        <end position="509"/>
    </location>
</feature>
<comment type="similarity">
    <text evidence="1">Belongs to the transposase IS21/IS408/IS1162 family.</text>
</comment>
<reference evidence="4 5" key="1">
    <citation type="submission" date="2019-03" db="EMBL/GenBank/DDBJ databases">
        <title>Genomic Encyclopedia of Type Strains, Phase IV (KMG-IV): sequencing the most valuable type-strain genomes for metagenomic binning, comparative biology and taxonomic classification.</title>
        <authorList>
            <person name="Goeker M."/>
        </authorList>
    </citation>
    <scope>NUCLEOTIDE SEQUENCE [LARGE SCALE GENOMIC DNA]</scope>
    <source>
        <strain evidence="4 5">DSM 11170</strain>
    </source>
</reference>
<dbReference type="Proteomes" id="UP000294813">
    <property type="component" value="Unassembled WGS sequence"/>
</dbReference>